<evidence type="ECO:0000256" key="1">
    <source>
        <dbReference type="ARBA" id="ARBA00001933"/>
    </source>
</evidence>
<dbReference type="EMBL" id="JAWDIP010000004">
    <property type="protein sequence ID" value="MDY0395891.1"/>
    <property type="molecule type" value="Genomic_DNA"/>
</dbReference>
<evidence type="ECO:0000313" key="3">
    <source>
        <dbReference type="EMBL" id="MDY0395891.1"/>
    </source>
</evidence>
<comment type="caution">
    <text evidence="3">The sequence shown here is derived from an EMBL/GenBank/DDBJ whole genome shotgun (WGS) entry which is preliminary data.</text>
</comment>
<organism evidence="3 4">
    <name type="scientific">Tigheibacillus halophilus</name>
    <dbReference type="NCBI Taxonomy" id="361280"/>
    <lineage>
        <taxon>Bacteria</taxon>
        <taxon>Bacillati</taxon>
        <taxon>Bacillota</taxon>
        <taxon>Bacilli</taxon>
        <taxon>Bacillales</taxon>
        <taxon>Bacillaceae</taxon>
        <taxon>Tigheibacillus</taxon>
    </lineage>
</organism>
<dbReference type="Proteomes" id="UP001281447">
    <property type="component" value="Unassembled WGS sequence"/>
</dbReference>
<sequence length="135" mass="14873">MIDQEGLSEIYDRHQLMMNMTRKACKALGLPLLAADDIASPTVTAIKPDHFSAKQLKMMLKSSFNLNVAGGQAHLADEIIRIGHMGYCSPNDVLLCISLLEMGLSKLTGADTFGVGTKEAEKEYFHFLSRKEDRG</sequence>
<evidence type="ECO:0000313" key="4">
    <source>
        <dbReference type="Proteomes" id="UP001281447"/>
    </source>
</evidence>
<dbReference type="Gene3D" id="3.90.1150.10">
    <property type="entry name" value="Aspartate Aminotransferase, domain 1"/>
    <property type="match status" value="1"/>
</dbReference>
<reference evidence="3 4" key="1">
    <citation type="submission" date="2023-10" db="EMBL/GenBank/DDBJ databases">
        <title>Virgibacillus halophilus 5B73C genome.</title>
        <authorList>
            <person name="Miliotis G."/>
            <person name="Sengupta P."/>
            <person name="Hameed A."/>
            <person name="Chuvochina M."/>
            <person name="Mcdonagh F."/>
            <person name="Simpson A.C."/>
            <person name="Singh N.K."/>
            <person name="Rekha P.D."/>
            <person name="Raman K."/>
            <person name="Hugenholtz P."/>
            <person name="Venkateswaran K."/>
        </authorList>
    </citation>
    <scope>NUCLEOTIDE SEQUENCE [LARGE SCALE GENOMIC DNA]</scope>
    <source>
        <strain evidence="3 4">5B73C</strain>
    </source>
</reference>
<dbReference type="InterPro" id="IPR015424">
    <property type="entry name" value="PyrdxlP-dep_Trfase"/>
</dbReference>
<proteinExistence type="predicted"/>
<evidence type="ECO:0000256" key="2">
    <source>
        <dbReference type="ARBA" id="ARBA00022898"/>
    </source>
</evidence>
<dbReference type="PANTHER" id="PTHR21152">
    <property type="entry name" value="AMINOTRANSFERASE CLASS V"/>
    <property type="match status" value="1"/>
</dbReference>
<comment type="cofactor">
    <cofactor evidence="1">
        <name>pyridoxal 5'-phosphate</name>
        <dbReference type="ChEBI" id="CHEBI:597326"/>
    </cofactor>
</comment>
<dbReference type="SUPFAM" id="SSF53383">
    <property type="entry name" value="PLP-dependent transferases"/>
    <property type="match status" value="1"/>
</dbReference>
<dbReference type="PANTHER" id="PTHR21152:SF40">
    <property type="entry name" value="ALANINE--GLYOXYLATE AMINOTRANSFERASE"/>
    <property type="match status" value="1"/>
</dbReference>
<accession>A0ABU5CAK4</accession>
<keyword evidence="2" id="KW-0663">Pyridoxal phosphate</keyword>
<gene>
    <name evidence="3" type="ORF">RWE15_17750</name>
</gene>
<keyword evidence="4" id="KW-1185">Reference proteome</keyword>
<protein>
    <submittedName>
        <fullName evidence="3">Uncharacterized protein</fullName>
    </submittedName>
</protein>
<dbReference type="InterPro" id="IPR015422">
    <property type="entry name" value="PyrdxlP-dep_Trfase_small"/>
</dbReference>
<name>A0ABU5CAK4_9BACI</name>